<sequence>MATPMALNICSLPSDPLLHVLSYLNYDDLCRCSCTCKRLKELAGEDELWKRQSSIWWLSTSCSSATWRRHFKEQFKNLGRYIKSYRALYRTWTRLETFLAEHCPRLLASIKAGATERELDEIEVKIRYPLPNDVRCSYRMHNGQKLVGPGLMGCMSISNHMRSEYLLDLQTASDCLQEYSGMFGCLPLTLCIHTGCSQFMALSEREGYLRGQVFYPSQLDEDDIITSYDVCSLFTCIPPKEAVSVVREALEADNTLADRTKSSVDQICKLLDLCLGCTYFTYKGQFFQQLHGCAMGSPVSPIVVNLYMEKFENKALSTFKDTPPANWFRYVDDTWCRLKKRVADDFFEHINQIDDNIKFTQESSQDNMLPFLDTKTIIEEDGRLQFEVYRKPTHTDQYLAFDSHHPLEHKLAVIKTLFHRADNIITSDTAKTDEHRHLRGALGKCGYQRWTFNKALKPSDQSKKTPKCTPLTNRNKANITIPYVQGVSEKLRRIFQNFNIATNFKPQSTLRQRLVHPKDRPRKGSKADVIYRLKCEEPNCNNTYIGETSRSLNERYKEHCANRYSSAIFHHLKHNQGHSFNLESTDILDREPRWFERGVREAIYERIYNPTLNRKGGLRVELSGTWDIALGANQL</sequence>
<dbReference type="InterPro" id="IPR058912">
    <property type="entry name" value="HTH_animal"/>
</dbReference>
<gene>
    <name evidence="3" type="primary">FBXO3</name>
    <name evidence="3" type="ORF">BLAG_LOCUS11636</name>
</gene>
<keyword evidence="4" id="KW-1185">Reference proteome</keyword>
<evidence type="ECO:0000313" key="4">
    <source>
        <dbReference type="Proteomes" id="UP000838412"/>
    </source>
</evidence>
<dbReference type="AlphaFoldDB" id="A0A8J9ZCT8"/>
<evidence type="ECO:0000259" key="1">
    <source>
        <dbReference type="PROSITE" id="PS50164"/>
    </source>
</evidence>
<dbReference type="Pfam" id="PF26215">
    <property type="entry name" value="HTH_animal"/>
    <property type="match status" value="1"/>
</dbReference>
<dbReference type="CDD" id="cd00304">
    <property type="entry name" value="RT_like"/>
    <property type="match status" value="1"/>
</dbReference>
<dbReference type="EMBL" id="OV696703">
    <property type="protein sequence ID" value="CAH1251161.1"/>
    <property type="molecule type" value="Genomic_DNA"/>
</dbReference>
<dbReference type="SUPFAM" id="SSF160631">
    <property type="entry name" value="SMI1/KNR4-like"/>
    <property type="match status" value="1"/>
</dbReference>
<proteinExistence type="predicted"/>
<dbReference type="Proteomes" id="UP000838412">
    <property type="component" value="Chromosome 18"/>
</dbReference>
<dbReference type="Gene3D" id="1.20.1280.50">
    <property type="match status" value="1"/>
</dbReference>
<protein>
    <submittedName>
        <fullName evidence="3">FBXO3 protein</fullName>
    </submittedName>
</protein>
<dbReference type="InterPro" id="IPR000305">
    <property type="entry name" value="GIY-YIG_endonuc"/>
</dbReference>
<feature type="domain" description="GIY-YIG" evidence="1">
    <location>
        <begin position="526"/>
        <end position="614"/>
    </location>
</feature>
<dbReference type="SMART" id="SM00256">
    <property type="entry name" value="FBOX"/>
    <property type="match status" value="1"/>
</dbReference>
<name>A0A8J9ZCT8_BRALA</name>
<feature type="domain" description="F-box" evidence="2">
    <location>
        <begin position="6"/>
        <end position="52"/>
    </location>
</feature>
<dbReference type="PANTHER" id="PTHR21301">
    <property type="entry name" value="REVERSE TRANSCRIPTASE"/>
    <property type="match status" value="1"/>
</dbReference>
<dbReference type="PROSITE" id="PS50181">
    <property type="entry name" value="FBOX"/>
    <property type="match status" value="1"/>
</dbReference>
<dbReference type="InterPro" id="IPR018958">
    <property type="entry name" value="Knr4/Smi1-like_dom"/>
</dbReference>
<reference evidence="3" key="1">
    <citation type="submission" date="2022-01" db="EMBL/GenBank/DDBJ databases">
        <authorList>
            <person name="Braso-Vives M."/>
        </authorList>
    </citation>
    <scope>NUCLEOTIDE SEQUENCE</scope>
</reference>
<dbReference type="OrthoDB" id="9999961at2759"/>
<organism evidence="3 4">
    <name type="scientific">Branchiostoma lanceolatum</name>
    <name type="common">Common lancelet</name>
    <name type="synonym">Amphioxus lanceolatum</name>
    <dbReference type="NCBI Taxonomy" id="7740"/>
    <lineage>
        <taxon>Eukaryota</taxon>
        <taxon>Metazoa</taxon>
        <taxon>Chordata</taxon>
        <taxon>Cephalochordata</taxon>
        <taxon>Leptocardii</taxon>
        <taxon>Amphioxiformes</taxon>
        <taxon>Branchiostomatidae</taxon>
        <taxon>Branchiostoma</taxon>
    </lineage>
</organism>
<dbReference type="PROSITE" id="PS50164">
    <property type="entry name" value="GIY_YIG"/>
    <property type="match status" value="1"/>
</dbReference>
<evidence type="ECO:0000313" key="3">
    <source>
        <dbReference type="EMBL" id="CAH1251161.1"/>
    </source>
</evidence>
<dbReference type="Pfam" id="PF09346">
    <property type="entry name" value="SMI1_KNR4"/>
    <property type="match status" value="1"/>
</dbReference>
<dbReference type="InterPro" id="IPR036047">
    <property type="entry name" value="F-box-like_dom_sf"/>
</dbReference>
<accession>A0A8J9ZCT8</accession>
<dbReference type="SUPFAM" id="SSF81383">
    <property type="entry name" value="F-box domain"/>
    <property type="match status" value="1"/>
</dbReference>
<dbReference type="PANTHER" id="PTHR21301:SF11">
    <property type="entry name" value="GIY-YIG DOMAIN-CONTAINING PROTEIN"/>
    <property type="match status" value="1"/>
</dbReference>
<dbReference type="CDD" id="cd10442">
    <property type="entry name" value="GIY-YIG_PLEs"/>
    <property type="match status" value="1"/>
</dbReference>
<dbReference type="InterPro" id="IPR037883">
    <property type="entry name" value="Knr4/Smi1-like_sf"/>
</dbReference>
<evidence type="ECO:0000259" key="2">
    <source>
        <dbReference type="PROSITE" id="PS50181"/>
    </source>
</evidence>
<dbReference type="Pfam" id="PF12937">
    <property type="entry name" value="F-box-like"/>
    <property type="match status" value="1"/>
</dbReference>
<dbReference type="InterPro" id="IPR001810">
    <property type="entry name" value="F-box_dom"/>
</dbReference>